<organism evidence="7 8">
    <name type="scientific">Okibacterium fritillariae</name>
    <dbReference type="NCBI Taxonomy" id="123320"/>
    <lineage>
        <taxon>Bacteria</taxon>
        <taxon>Bacillati</taxon>
        <taxon>Actinomycetota</taxon>
        <taxon>Actinomycetes</taxon>
        <taxon>Micrococcales</taxon>
        <taxon>Microbacteriaceae</taxon>
        <taxon>Okibacterium</taxon>
    </lineage>
</organism>
<keyword evidence="5" id="KW-1133">Transmembrane helix</keyword>
<dbReference type="Proteomes" id="UP000190857">
    <property type="component" value="Unassembled WGS sequence"/>
</dbReference>
<dbReference type="AlphaFoldDB" id="A0A1T5J374"/>
<evidence type="ECO:0000256" key="1">
    <source>
        <dbReference type="ARBA" id="ARBA00010541"/>
    </source>
</evidence>
<accession>A0A1T5J374</accession>
<dbReference type="InterPro" id="IPR051201">
    <property type="entry name" value="Chloro_Bact_Ser_Proteases"/>
</dbReference>
<dbReference type="Gene3D" id="2.40.10.10">
    <property type="entry name" value="Trypsin-like serine proteases"/>
    <property type="match status" value="2"/>
</dbReference>
<feature type="transmembrane region" description="Helical" evidence="5">
    <location>
        <begin position="195"/>
        <end position="221"/>
    </location>
</feature>
<dbReference type="PROSITE" id="PS50106">
    <property type="entry name" value="PDZ"/>
    <property type="match status" value="1"/>
</dbReference>
<dbReference type="PRINTS" id="PR00834">
    <property type="entry name" value="PROTEASES2C"/>
</dbReference>
<keyword evidence="3" id="KW-0378">Hydrolase</keyword>
<dbReference type="PANTHER" id="PTHR43343">
    <property type="entry name" value="PEPTIDASE S12"/>
    <property type="match status" value="1"/>
</dbReference>
<gene>
    <name evidence="7" type="ORF">SAMN06309945_1156</name>
</gene>
<keyword evidence="5" id="KW-0472">Membrane</keyword>
<feature type="compositionally biased region" description="Low complexity" evidence="4">
    <location>
        <begin position="89"/>
        <end position="118"/>
    </location>
</feature>
<dbReference type="STRING" id="123320.SAMN06309945_1156"/>
<evidence type="ECO:0000313" key="7">
    <source>
        <dbReference type="EMBL" id="SKC45693.1"/>
    </source>
</evidence>
<name>A0A1T5J374_9MICO</name>
<dbReference type="SUPFAM" id="SSF50156">
    <property type="entry name" value="PDZ domain-like"/>
    <property type="match status" value="1"/>
</dbReference>
<reference evidence="7 8" key="1">
    <citation type="submission" date="2017-02" db="EMBL/GenBank/DDBJ databases">
        <authorList>
            <person name="Peterson S.W."/>
        </authorList>
    </citation>
    <scope>NUCLEOTIDE SEQUENCE [LARGE SCALE GENOMIC DNA]</scope>
    <source>
        <strain evidence="7 8">VKM Ac-2059</strain>
    </source>
</reference>
<evidence type="ECO:0000256" key="2">
    <source>
        <dbReference type="ARBA" id="ARBA00022670"/>
    </source>
</evidence>
<feature type="compositionally biased region" description="Basic and acidic residues" evidence="4">
    <location>
        <begin position="45"/>
        <end position="58"/>
    </location>
</feature>
<feature type="compositionally biased region" description="Polar residues" evidence="4">
    <location>
        <begin position="411"/>
        <end position="422"/>
    </location>
</feature>
<dbReference type="PANTHER" id="PTHR43343:SF3">
    <property type="entry name" value="PROTEASE DO-LIKE 8, CHLOROPLASTIC"/>
    <property type="match status" value="1"/>
</dbReference>
<dbReference type="GO" id="GO:0006508">
    <property type="term" value="P:proteolysis"/>
    <property type="evidence" value="ECO:0007669"/>
    <property type="project" value="UniProtKB-KW"/>
</dbReference>
<dbReference type="InterPro" id="IPR001478">
    <property type="entry name" value="PDZ"/>
</dbReference>
<dbReference type="OrthoDB" id="9758917at2"/>
<dbReference type="Pfam" id="PF13180">
    <property type="entry name" value="PDZ_2"/>
    <property type="match status" value="1"/>
</dbReference>
<evidence type="ECO:0000259" key="6">
    <source>
        <dbReference type="PROSITE" id="PS50106"/>
    </source>
</evidence>
<dbReference type="SMART" id="SM00228">
    <property type="entry name" value="PDZ"/>
    <property type="match status" value="1"/>
</dbReference>
<evidence type="ECO:0000256" key="3">
    <source>
        <dbReference type="ARBA" id="ARBA00022801"/>
    </source>
</evidence>
<dbReference type="RefSeq" id="WP_079727249.1">
    <property type="nucleotide sequence ID" value="NZ_FUZP01000001.1"/>
</dbReference>
<keyword evidence="8" id="KW-1185">Reference proteome</keyword>
<dbReference type="Gene3D" id="2.30.42.10">
    <property type="match status" value="1"/>
</dbReference>
<feature type="region of interest" description="Disordered" evidence="4">
    <location>
        <begin position="1"/>
        <end position="193"/>
    </location>
</feature>
<keyword evidence="2 7" id="KW-0645">Protease</keyword>
<feature type="compositionally biased region" description="Low complexity" evidence="4">
    <location>
        <begin position="144"/>
        <end position="165"/>
    </location>
</feature>
<dbReference type="Pfam" id="PF13365">
    <property type="entry name" value="Trypsin_2"/>
    <property type="match status" value="1"/>
</dbReference>
<proteinExistence type="inferred from homology"/>
<feature type="compositionally biased region" description="Low complexity" evidence="4">
    <location>
        <begin position="22"/>
        <end position="34"/>
    </location>
</feature>
<dbReference type="GO" id="GO:0004252">
    <property type="term" value="F:serine-type endopeptidase activity"/>
    <property type="evidence" value="ECO:0007669"/>
    <property type="project" value="InterPro"/>
</dbReference>
<dbReference type="SUPFAM" id="SSF50494">
    <property type="entry name" value="Trypsin-like serine proteases"/>
    <property type="match status" value="1"/>
</dbReference>
<evidence type="ECO:0000256" key="5">
    <source>
        <dbReference type="SAM" id="Phobius"/>
    </source>
</evidence>
<dbReference type="EMBL" id="FUZP01000001">
    <property type="protein sequence ID" value="SKC45693.1"/>
    <property type="molecule type" value="Genomic_DNA"/>
</dbReference>
<feature type="compositionally biased region" description="Low complexity" evidence="4">
    <location>
        <begin position="59"/>
        <end position="80"/>
    </location>
</feature>
<dbReference type="InterPro" id="IPR001940">
    <property type="entry name" value="Peptidase_S1C"/>
</dbReference>
<evidence type="ECO:0000256" key="4">
    <source>
        <dbReference type="SAM" id="MobiDB-lite"/>
    </source>
</evidence>
<keyword evidence="5" id="KW-0812">Transmembrane</keyword>
<dbReference type="InterPro" id="IPR036034">
    <property type="entry name" value="PDZ_sf"/>
</dbReference>
<sequence>MTENPTGATGAENDNRSNDAEQPQTSPNPNTTPTENFGAGPLSSHDSHDSRDGYRPTEHGYTAQQPQPQQPQHGQGAYGPIPERPTSFPTGATAAYGANAAYGAPQNGQPNQPTTPYPAYGAPRQGGSNPFAQTSAYPATSATGQHGAHAQHAGGPAGHGPHNAGNGNGNGNGGAFGPAAASQQQPSSTPKRRPAAALLVATLAIGALIGGAAGAGAYALIDGPGTPVASSSNGSQSVTINDTTSVTRTSAVAAKASPSVVTIAVQGDDGAGTGSGVILSKDGYVLTNNHVITLDGQNAKPTIQVTANDGKIYTAKIIGTDPVYDLAVIKLDDASGLEPMEFGDPNKLNVGDVAIAIGAPLGLAGTVTDGIVSALNRSITVASSAVPDKSGSDSDSNTDKPSNPFGFQLPGQEQSQTQAQSSISLAVIQTDASINPGNSGGALLDSDGKLIGINVAIASAGSGSSDSQSGSIGVGFAIPSDTAERIANEIIKDGKATHGLLGASVRDAAQVSGSTVAGALLGDISSGGAAEKGGLKTGDIVTNFNGHPVTDANDLTAQVRALAANSKAEVTYVRDGKNFTVDVTLGELVL</sequence>
<comment type="similarity">
    <text evidence="1">Belongs to the peptidase S1C family.</text>
</comment>
<feature type="domain" description="PDZ" evidence="6">
    <location>
        <begin position="490"/>
        <end position="576"/>
    </location>
</feature>
<feature type="compositionally biased region" description="Polar residues" evidence="4">
    <location>
        <begin position="126"/>
        <end position="143"/>
    </location>
</feature>
<evidence type="ECO:0000313" key="8">
    <source>
        <dbReference type="Proteomes" id="UP000190857"/>
    </source>
</evidence>
<dbReference type="InterPro" id="IPR009003">
    <property type="entry name" value="Peptidase_S1_PA"/>
</dbReference>
<protein>
    <submittedName>
        <fullName evidence="7">Putative serine protease PepD</fullName>
    </submittedName>
</protein>
<feature type="compositionally biased region" description="Gly residues" evidence="4">
    <location>
        <begin position="166"/>
        <end position="176"/>
    </location>
</feature>
<feature type="region of interest" description="Disordered" evidence="4">
    <location>
        <begin position="383"/>
        <end position="422"/>
    </location>
</feature>
<dbReference type="InterPro" id="IPR043504">
    <property type="entry name" value="Peptidase_S1_PA_chymotrypsin"/>
</dbReference>